<proteinExistence type="predicted"/>
<gene>
    <name evidence="1" type="ORF">L1987_18996</name>
</gene>
<evidence type="ECO:0000313" key="2">
    <source>
        <dbReference type="Proteomes" id="UP001056120"/>
    </source>
</evidence>
<name>A0ACB9J3G2_9ASTR</name>
<comment type="caution">
    <text evidence="1">The sequence shown here is derived from an EMBL/GenBank/DDBJ whole genome shotgun (WGS) entry which is preliminary data.</text>
</comment>
<dbReference type="Proteomes" id="UP001056120">
    <property type="component" value="Linkage Group LG06"/>
</dbReference>
<keyword evidence="2" id="KW-1185">Reference proteome</keyword>
<evidence type="ECO:0000313" key="1">
    <source>
        <dbReference type="EMBL" id="KAI3814246.1"/>
    </source>
</evidence>
<protein>
    <submittedName>
        <fullName evidence="1">Uncharacterized protein</fullName>
    </submittedName>
</protein>
<accession>A0ACB9J3G2</accession>
<organism evidence="1 2">
    <name type="scientific">Smallanthus sonchifolius</name>
    <dbReference type="NCBI Taxonomy" id="185202"/>
    <lineage>
        <taxon>Eukaryota</taxon>
        <taxon>Viridiplantae</taxon>
        <taxon>Streptophyta</taxon>
        <taxon>Embryophyta</taxon>
        <taxon>Tracheophyta</taxon>
        <taxon>Spermatophyta</taxon>
        <taxon>Magnoliopsida</taxon>
        <taxon>eudicotyledons</taxon>
        <taxon>Gunneridae</taxon>
        <taxon>Pentapetalae</taxon>
        <taxon>asterids</taxon>
        <taxon>campanulids</taxon>
        <taxon>Asterales</taxon>
        <taxon>Asteraceae</taxon>
        <taxon>Asteroideae</taxon>
        <taxon>Heliantheae alliance</taxon>
        <taxon>Millerieae</taxon>
        <taxon>Smallanthus</taxon>
    </lineage>
</organism>
<dbReference type="EMBL" id="CM042023">
    <property type="protein sequence ID" value="KAI3814246.1"/>
    <property type="molecule type" value="Genomic_DNA"/>
</dbReference>
<reference evidence="2" key="1">
    <citation type="journal article" date="2022" name="Mol. Ecol. Resour.">
        <title>The genomes of chicory, endive, great burdock and yacon provide insights into Asteraceae palaeo-polyploidization history and plant inulin production.</title>
        <authorList>
            <person name="Fan W."/>
            <person name="Wang S."/>
            <person name="Wang H."/>
            <person name="Wang A."/>
            <person name="Jiang F."/>
            <person name="Liu H."/>
            <person name="Zhao H."/>
            <person name="Xu D."/>
            <person name="Zhang Y."/>
        </authorList>
    </citation>
    <scope>NUCLEOTIDE SEQUENCE [LARGE SCALE GENOMIC DNA]</scope>
    <source>
        <strain evidence="2">cv. Yunnan</strain>
    </source>
</reference>
<reference evidence="1 2" key="2">
    <citation type="journal article" date="2022" name="Mol. Ecol. Resour.">
        <title>The genomes of chicory, endive, great burdock and yacon provide insights into Asteraceae paleo-polyploidization history and plant inulin production.</title>
        <authorList>
            <person name="Fan W."/>
            <person name="Wang S."/>
            <person name="Wang H."/>
            <person name="Wang A."/>
            <person name="Jiang F."/>
            <person name="Liu H."/>
            <person name="Zhao H."/>
            <person name="Xu D."/>
            <person name="Zhang Y."/>
        </authorList>
    </citation>
    <scope>NUCLEOTIDE SEQUENCE [LARGE SCALE GENOMIC DNA]</scope>
    <source>
        <strain evidence="2">cv. Yunnan</strain>
        <tissue evidence="1">Leaves</tissue>
    </source>
</reference>
<sequence>MKSVREADRRETGKKRERLPTPETVKVTAEEAEEDALAREALEAVLFQAQKHSQQAIGYSTINPSLRVDTLTHNLFYPQKPLFKTVLSDCLGTPKYKKGQRFQSGNEYYNGQCVIVAVNIHLGYNQHDSVEMNRGIFRSEHVRSYKAEVCYKD</sequence>